<feature type="transmembrane region" description="Helical" evidence="2">
    <location>
        <begin position="7"/>
        <end position="26"/>
    </location>
</feature>
<feature type="transmembrane region" description="Helical" evidence="2">
    <location>
        <begin position="170"/>
        <end position="195"/>
    </location>
</feature>
<evidence type="ECO:0000259" key="3">
    <source>
        <dbReference type="Pfam" id="PF01478"/>
    </source>
</evidence>
<dbReference type="InterPro" id="IPR000045">
    <property type="entry name" value="Prepilin_IV_endopep_pep"/>
</dbReference>
<name>G8LS99_ACECE</name>
<dbReference type="PANTHER" id="PTHR30487:SF0">
    <property type="entry name" value="PREPILIN LEADER PEPTIDASE_N-METHYLTRANSFERASE-RELATED"/>
    <property type="match status" value="1"/>
</dbReference>
<dbReference type="Proteomes" id="UP000005435">
    <property type="component" value="Chromosome"/>
</dbReference>
<evidence type="ECO:0000256" key="1">
    <source>
        <dbReference type="ARBA" id="ARBA00005801"/>
    </source>
</evidence>
<dbReference type="RefSeq" id="WP_014253792.1">
    <property type="nucleotide sequence ID" value="NC_016627.1"/>
</dbReference>
<feature type="transmembrane region" description="Helical" evidence="2">
    <location>
        <begin position="128"/>
        <end position="150"/>
    </location>
</feature>
<feature type="transmembrane region" description="Helical" evidence="2">
    <location>
        <begin position="46"/>
        <end position="67"/>
    </location>
</feature>
<dbReference type="STRING" id="720554.Clocl_0432"/>
<comment type="similarity">
    <text evidence="1">Belongs to the peptidase A24 family.</text>
</comment>
<proteinExistence type="inferred from homology"/>
<accession>G8LS99</accession>
<reference evidence="4 5" key="2">
    <citation type="journal article" date="2012" name="Stand. Genomic Sci.">
        <title>Complete Genome Sequence of Clostridium clariflavum DSM 19732.</title>
        <authorList>
            <person name="Izquierdo J.A."/>
            <person name="Goodwin L."/>
            <person name="Davenport K.W."/>
            <person name="Teshima H."/>
            <person name="Bruce D."/>
            <person name="Detter C."/>
            <person name="Tapia R."/>
            <person name="Han S."/>
            <person name="Land M."/>
            <person name="Hauser L."/>
            <person name="Jeffries C.D."/>
            <person name="Han J."/>
            <person name="Pitluck S."/>
            <person name="Nolan M."/>
            <person name="Chen A."/>
            <person name="Huntemann M."/>
            <person name="Mavromatis K."/>
            <person name="Mikhailova N."/>
            <person name="Liolios K."/>
            <person name="Woyke T."/>
            <person name="Lynd L.R."/>
        </authorList>
    </citation>
    <scope>NUCLEOTIDE SEQUENCE [LARGE SCALE GENOMIC DNA]</scope>
    <source>
        <strain evidence="5">DSM 19732 / NBRC 101661 / EBR45</strain>
    </source>
</reference>
<evidence type="ECO:0000256" key="2">
    <source>
        <dbReference type="SAM" id="Phobius"/>
    </source>
</evidence>
<organism evidence="4 5">
    <name type="scientific">Acetivibrio clariflavus (strain DSM 19732 / NBRC 101661 / EBR45)</name>
    <name type="common">Clostridium clariflavum</name>
    <dbReference type="NCBI Taxonomy" id="720554"/>
    <lineage>
        <taxon>Bacteria</taxon>
        <taxon>Bacillati</taxon>
        <taxon>Bacillota</taxon>
        <taxon>Clostridia</taxon>
        <taxon>Eubacteriales</taxon>
        <taxon>Oscillospiraceae</taxon>
        <taxon>Acetivibrio</taxon>
    </lineage>
</organism>
<gene>
    <name evidence="4" type="ordered locus">Clocl_0432</name>
</gene>
<keyword evidence="4" id="KW-0645">Protease</keyword>
<feature type="transmembrane region" description="Helical" evidence="2">
    <location>
        <begin position="204"/>
        <end position="222"/>
    </location>
</feature>
<dbReference type="GO" id="GO:0004190">
    <property type="term" value="F:aspartic-type endopeptidase activity"/>
    <property type="evidence" value="ECO:0007669"/>
    <property type="project" value="InterPro"/>
</dbReference>
<protein>
    <submittedName>
        <fullName evidence="4">Flp pilus assembly protein, protease CpaA</fullName>
    </submittedName>
</protein>
<sequence precursor="true">MISAFSIILTVLLIVAGYLYLVKYYFSNTEIKITKESILAMDTTRITYIIVAILTGLGINLTFMFIYSGSTFLTRLKIISLIMILLPVAAVDLRDHIIPNRLLIGGLALRLIFYIAEITTEGFRIIEILKSDLIGALVISGFFLICMFVTRNGIGAGDVKLLGLMGLYQGLWGVMVSVFTSLIVSFVISVVLLIARKKGRKDSIAFGPSIFIGTFLGIILNGV</sequence>
<dbReference type="InterPro" id="IPR050882">
    <property type="entry name" value="Prepilin_peptidase/N-MTase"/>
</dbReference>
<feature type="transmembrane region" description="Helical" evidence="2">
    <location>
        <begin position="74"/>
        <end position="91"/>
    </location>
</feature>
<dbReference type="MEROPS" id="A24.019"/>
<reference evidence="5" key="1">
    <citation type="submission" date="2011-12" db="EMBL/GenBank/DDBJ databases">
        <title>Complete sequence of Clostridium clariflavum DSM 19732.</title>
        <authorList>
            <consortium name="US DOE Joint Genome Institute"/>
            <person name="Lucas S."/>
            <person name="Han J."/>
            <person name="Lapidus A."/>
            <person name="Cheng J.-F."/>
            <person name="Goodwin L."/>
            <person name="Pitluck S."/>
            <person name="Peters L."/>
            <person name="Teshima H."/>
            <person name="Detter J.C."/>
            <person name="Han C."/>
            <person name="Tapia R."/>
            <person name="Land M."/>
            <person name="Hauser L."/>
            <person name="Kyrpides N."/>
            <person name="Ivanova N."/>
            <person name="Pagani I."/>
            <person name="Kitzmiller T."/>
            <person name="Lynd L."/>
            <person name="Izquierdo J."/>
            <person name="Woyke T."/>
        </authorList>
    </citation>
    <scope>NUCLEOTIDE SEQUENCE [LARGE SCALE GENOMIC DNA]</scope>
    <source>
        <strain evidence="5">DSM 19732 / NBRC 101661 / EBR45</strain>
    </source>
</reference>
<dbReference type="OrthoDB" id="9789291at2"/>
<dbReference type="EMBL" id="CP003065">
    <property type="protein sequence ID" value="AEV67160.1"/>
    <property type="molecule type" value="Genomic_DNA"/>
</dbReference>
<feature type="domain" description="Prepilin type IV endopeptidase peptidase" evidence="3">
    <location>
        <begin position="80"/>
        <end position="189"/>
    </location>
</feature>
<dbReference type="GO" id="GO:0006465">
    <property type="term" value="P:signal peptide processing"/>
    <property type="evidence" value="ECO:0007669"/>
    <property type="project" value="TreeGrafter"/>
</dbReference>
<dbReference type="AlphaFoldDB" id="G8LS99"/>
<keyword evidence="2" id="KW-0812">Transmembrane</keyword>
<dbReference type="HOGENOM" id="CLU_108394_0_0_9"/>
<dbReference type="PANTHER" id="PTHR30487">
    <property type="entry name" value="TYPE 4 PREPILIN-LIKE PROTEINS LEADER PEPTIDE-PROCESSING ENZYME"/>
    <property type="match status" value="1"/>
</dbReference>
<evidence type="ECO:0000313" key="5">
    <source>
        <dbReference type="Proteomes" id="UP000005435"/>
    </source>
</evidence>
<keyword evidence="2" id="KW-0472">Membrane</keyword>
<dbReference type="GO" id="GO:0005886">
    <property type="term" value="C:plasma membrane"/>
    <property type="evidence" value="ECO:0007669"/>
    <property type="project" value="TreeGrafter"/>
</dbReference>
<keyword evidence="5" id="KW-1185">Reference proteome</keyword>
<dbReference type="eggNOG" id="COG1989">
    <property type="taxonomic scope" value="Bacteria"/>
</dbReference>
<keyword evidence="2" id="KW-1133">Transmembrane helix</keyword>
<keyword evidence="4" id="KW-0378">Hydrolase</keyword>
<evidence type="ECO:0000313" key="4">
    <source>
        <dbReference type="EMBL" id="AEV67160.1"/>
    </source>
</evidence>
<dbReference type="Pfam" id="PF01478">
    <property type="entry name" value="Peptidase_A24"/>
    <property type="match status" value="1"/>
</dbReference>
<dbReference type="Gene3D" id="1.20.120.1220">
    <property type="match status" value="1"/>
</dbReference>
<dbReference type="KEGG" id="ccl:Clocl_0432"/>